<feature type="region of interest" description="Disordered" evidence="1">
    <location>
        <begin position="1"/>
        <end position="67"/>
    </location>
</feature>
<dbReference type="SUPFAM" id="SSF110296">
    <property type="entry name" value="Oligoxyloglucan reducing end-specific cellobiohydrolase"/>
    <property type="match status" value="2"/>
</dbReference>
<protein>
    <submittedName>
        <fullName evidence="2">Uncharacterized protein</fullName>
    </submittedName>
</protein>
<gene>
    <name evidence="2" type="ORF">F8568_003095</name>
</gene>
<dbReference type="Proteomes" id="UP000462055">
    <property type="component" value="Unassembled WGS sequence"/>
</dbReference>
<organism evidence="2 3">
    <name type="scientific">Actinomadura physcomitrii</name>
    <dbReference type="NCBI Taxonomy" id="2650748"/>
    <lineage>
        <taxon>Bacteria</taxon>
        <taxon>Bacillati</taxon>
        <taxon>Actinomycetota</taxon>
        <taxon>Actinomycetes</taxon>
        <taxon>Streptosporangiales</taxon>
        <taxon>Thermomonosporaceae</taxon>
        <taxon>Actinomadura</taxon>
    </lineage>
</organism>
<dbReference type="AlphaFoldDB" id="A0A6I4M528"/>
<name>A0A6I4M528_9ACTN</name>
<dbReference type="Gene3D" id="2.120.10.10">
    <property type="match status" value="2"/>
</dbReference>
<reference evidence="2" key="1">
    <citation type="submission" date="2019-12" db="EMBL/GenBank/DDBJ databases">
        <title>Actinomadura physcomitrii sp. nov., a novel actinomycete isolated from moss [Physcomitrium sphaericum (Ludw) Fuernr].</title>
        <authorList>
            <person name="Zhuang X."/>
        </authorList>
    </citation>
    <scope>NUCLEOTIDE SEQUENCE [LARGE SCALE GENOMIC DNA]</scope>
    <source>
        <strain evidence="2">LD22</strain>
    </source>
</reference>
<keyword evidence="3" id="KW-1185">Reference proteome</keyword>
<accession>A0A6I4M528</accession>
<evidence type="ECO:0000313" key="3">
    <source>
        <dbReference type="Proteomes" id="UP000462055"/>
    </source>
</evidence>
<evidence type="ECO:0000313" key="2">
    <source>
        <dbReference type="EMBL" id="MVZ99384.1"/>
    </source>
</evidence>
<proteinExistence type="predicted"/>
<evidence type="ECO:0000256" key="1">
    <source>
        <dbReference type="SAM" id="MobiDB-lite"/>
    </source>
</evidence>
<dbReference type="RefSeq" id="WP_151591126.1">
    <property type="nucleotide sequence ID" value="NZ_WBMS02000002.1"/>
</dbReference>
<comment type="caution">
    <text evidence="2">The sequence shown here is derived from an EMBL/GenBank/DDBJ whole genome shotgun (WGS) entry which is preliminary data.</text>
</comment>
<feature type="compositionally biased region" description="Basic and acidic residues" evidence="1">
    <location>
        <begin position="31"/>
        <end position="42"/>
    </location>
</feature>
<dbReference type="CDD" id="cd15482">
    <property type="entry name" value="Sialidase_non-viral"/>
    <property type="match status" value="1"/>
</dbReference>
<sequence>MPVPAPWPAAASEPRTGGRGGRAAASGMRPDGLEQVRVRAPDAGDAPAFDRPQSAPTPPEGGGTRVFRPGLRSGIAVAAVAVLVAGGVTYLVRDGGDGGGRGDGSGAEAADKVFAVPAALYDGHEQTITAVAVHGDTAVTVGSETVDAPRGQILVSSDGGKAWSTAKVKDEGGTGQDVPEVVAAGDRAWAALGRGPGGVAVWTSADGRTWTHRSGGQGAFSAGDQVTGVAATSAGFAAIGTSQGAAVLWTSSDGVAWQRRQAGLEGRPVGIAASGATLVARNDKGDLWRSADGGATWARAEVPQSDGSYGPVVALTSGPGGFFAAREGRRTGGSSKNPKKRALAVFFRSSDGVGWARSSTIDRSAYSSLAALGGSDAGLAALTPLSDGRVAAQRSKDGVNWEPVERLGTDQGRQAGAAAALPKGVLLAGHQNSGAYLAAPGARHGDVDLLSIPGAVTPDRTIRRLVPGNGMTLAVGSGAGEAAVWTTRDGKAWTRAGGTGLTGPGVQRLAAAAYGPKGWVAAGRSAAKPLLLTSADADAWNPAAGPAGDDGELAGAAYGRAGYVVVGSAGKAPIAWRSDDLARWTAATGDLRDGAMHDVAAVTNGYVAVGERGGAPAVWTSADGAAWTSAQPPQARGPLTRVVARGDTLVATGAGNAVAVSSDAGRTWRAQTVQASALSASLATPKGFVLAGTPAGTDDVALWSSADGASWRMTRPRGARLAGEGSQRLTGLAALGQGLVATGLDGETPTLWRTALP</sequence>
<dbReference type="EMBL" id="WBMS02000002">
    <property type="protein sequence ID" value="MVZ99384.1"/>
    <property type="molecule type" value="Genomic_DNA"/>
</dbReference>